<evidence type="ECO:0000256" key="1">
    <source>
        <dbReference type="ARBA" id="ARBA00023172"/>
    </source>
</evidence>
<sequence length="510" mass="56940">MSNVILRPSLTHTKAGVLFDPLMDVWEFQTSSKTIRLKFAPLRAWATDEMVASIKAAMVGVLRAFACSSSATLMEKAVGPLLKHAYSRRGKRVDSLTLDMIQAFALSLDERHRNQLAFVKMFAKALALHGDPGHRFSPEAQKWVAKLRHLETIKGEATLTMHPTKGPLLLSEDRILMRALHDSWETNLIPAHAYLKILLFRLSGMRRAQVADLKCKDLNQKDGVYTLAFPQVKRPGEGWRESFESWALHPEVGALLAGWIADQKAKWAHLGMGDDLPLFVHPENQDPIRTYHYVGESLVAGLPRVLGGLMVFDSTTRTLVRLRSPRTGDYFKISMKRFRMSLATWALLRGATLIQVARILGHTTVSSALECYGGIDVKVLMDADRKMAASEVRTAGYFKGELCYSGQGSALYPESFQGRAIGQCKNLCAQRKPYACYTCLKFQALMAGPHEQVLKELEAERDQVLVCGGTSQADTHDMSIQAVKQVIAMRDNKLRRDGLSLELLLEQEGM</sequence>
<keyword evidence="1" id="KW-0233">DNA recombination</keyword>
<name>A0AA48K769_9BACT</name>
<proteinExistence type="predicted"/>
<dbReference type="AlphaFoldDB" id="A0AA48K769"/>
<dbReference type="GO" id="GO:0003677">
    <property type="term" value="F:DNA binding"/>
    <property type="evidence" value="ECO:0007669"/>
    <property type="project" value="InterPro"/>
</dbReference>
<dbReference type="Proteomes" id="UP001238179">
    <property type="component" value="Chromosome"/>
</dbReference>
<reference evidence="4" key="1">
    <citation type="journal article" date="2023" name="Int. J. Syst. Evol. Microbiol.">
        <title>Mesoterricola silvestris gen. nov., sp. nov., Mesoterricola sediminis sp. nov., Geothrix oryzae sp. nov., Geothrix edaphica sp. nov., Geothrix rubra sp. nov., and Geothrix limicola sp. nov., six novel members of Acidobacteriota isolated from soils.</title>
        <authorList>
            <person name="Itoh H."/>
            <person name="Sugisawa Y."/>
            <person name="Mise K."/>
            <person name="Xu Z."/>
            <person name="Kuniyasu M."/>
            <person name="Ushijima N."/>
            <person name="Kawano K."/>
            <person name="Kobayashi E."/>
            <person name="Shiratori Y."/>
            <person name="Masuda Y."/>
            <person name="Senoo K."/>
        </authorList>
    </citation>
    <scope>NUCLEOTIDE SEQUENCE [LARGE SCALE GENOMIC DNA]</scope>
    <source>
        <strain evidence="4">W79</strain>
    </source>
</reference>
<protein>
    <recommendedName>
        <fullName evidence="2">Tyr recombinase domain-containing protein</fullName>
    </recommendedName>
</protein>
<organism evidence="3 4">
    <name type="scientific">Mesoterricola silvestris</name>
    <dbReference type="NCBI Taxonomy" id="2927979"/>
    <lineage>
        <taxon>Bacteria</taxon>
        <taxon>Pseudomonadati</taxon>
        <taxon>Acidobacteriota</taxon>
        <taxon>Holophagae</taxon>
        <taxon>Holophagales</taxon>
        <taxon>Holophagaceae</taxon>
        <taxon>Mesoterricola</taxon>
    </lineage>
</organism>
<dbReference type="GO" id="GO:0006310">
    <property type="term" value="P:DNA recombination"/>
    <property type="evidence" value="ECO:0007669"/>
    <property type="project" value="UniProtKB-KW"/>
</dbReference>
<accession>A0AA48K769</accession>
<evidence type="ECO:0000313" key="4">
    <source>
        <dbReference type="Proteomes" id="UP001238179"/>
    </source>
</evidence>
<keyword evidence="4" id="KW-1185">Reference proteome</keyword>
<dbReference type="InterPro" id="IPR013762">
    <property type="entry name" value="Integrase-like_cat_sf"/>
</dbReference>
<dbReference type="InterPro" id="IPR002104">
    <property type="entry name" value="Integrase_catalytic"/>
</dbReference>
<dbReference type="KEGG" id="msil:METEAL_00390"/>
<dbReference type="PROSITE" id="PS51898">
    <property type="entry name" value="TYR_RECOMBINASE"/>
    <property type="match status" value="1"/>
</dbReference>
<evidence type="ECO:0000313" key="3">
    <source>
        <dbReference type="EMBL" id="BDU70865.1"/>
    </source>
</evidence>
<gene>
    <name evidence="3" type="ORF">METEAL_00390</name>
</gene>
<dbReference type="SUPFAM" id="SSF56349">
    <property type="entry name" value="DNA breaking-rejoining enzymes"/>
    <property type="match status" value="1"/>
</dbReference>
<dbReference type="GO" id="GO:0015074">
    <property type="term" value="P:DNA integration"/>
    <property type="evidence" value="ECO:0007669"/>
    <property type="project" value="InterPro"/>
</dbReference>
<dbReference type="EMBL" id="AP027080">
    <property type="protein sequence ID" value="BDU70865.1"/>
    <property type="molecule type" value="Genomic_DNA"/>
</dbReference>
<feature type="domain" description="Tyr recombinase" evidence="2">
    <location>
        <begin position="165"/>
        <end position="385"/>
    </location>
</feature>
<dbReference type="Gene3D" id="1.10.443.10">
    <property type="entry name" value="Intergrase catalytic core"/>
    <property type="match status" value="1"/>
</dbReference>
<dbReference type="InterPro" id="IPR011010">
    <property type="entry name" value="DNA_brk_join_enz"/>
</dbReference>
<evidence type="ECO:0000259" key="2">
    <source>
        <dbReference type="PROSITE" id="PS51898"/>
    </source>
</evidence>